<dbReference type="InterPro" id="IPR036508">
    <property type="entry name" value="Chitin-bd_dom_sf"/>
</dbReference>
<comment type="caution">
    <text evidence="1">The sequence shown here is derived from an EMBL/GenBank/DDBJ whole genome shotgun (WGS) entry which is preliminary data.</text>
</comment>
<proteinExistence type="predicted"/>
<name>A0ABV5VNN5_9ACTN</name>
<dbReference type="SUPFAM" id="SSF57625">
    <property type="entry name" value="Invertebrate chitin-binding proteins"/>
    <property type="match status" value="1"/>
</dbReference>
<protein>
    <submittedName>
        <fullName evidence="1">Chitin binding peritrophin-A domain-containing protein</fullName>
    </submittedName>
</protein>
<keyword evidence="2" id="KW-1185">Reference proteome</keyword>
<reference evidence="1 2" key="1">
    <citation type="submission" date="2024-09" db="EMBL/GenBank/DDBJ databases">
        <authorList>
            <person name="Sun Q."/>
            <person name="Mori K."/>
        </authorList>
    </citation>
    <scope>NUCLEOTIDE SEQUENCE [LARGE SCALE GENOMIC DNA]</scope>
    <source>
        <strain evidence="1 2">JCM 10918</strain>
    </source>
</reference>
<evidence type="ECO:0000313" key="1">
    <source>
        <dbReference type="EMBL" id="MFB9739435.1"/>
    </source>
</evidence>
<gene>
    <name evidence="1" type="ORF">ACFFRO_30750</name>
</gene>
<dbReference type="RefSeq" id="WP_247473849.1">
    <property type="nucleotide sequence ID" value="NZ_JBHMAR010000117.1"/>
</dbReference>
<dbReference type="Proteomes" id="UP001589703">
    <property type="component" value="Unassembled WGS sequence"/>
</dbReference>
<dbReference type="EMBL" id="JBHMAR010000117">
    <property type="protein sequence ID" value="MFB9739435.1"/>
    <property type="molecule type" value="Genomic_DNA"/>
</dbReference>
<accession>A0ABV5VNN5</accession>
<organism evidence="1 2">
    <name type="scientific">Streptomyces thermocoprophilus</name>
    <dbReference type="NCBI Taxonomy" id="78356"/>
    <lineage>
        <taxon>Bacteria</taxon>
        <taxon>Bacillati</taxon>
        <taxon>Actinomycetota</taxon>
        <taxon>Actinomycetes</taxon>
        <taxon>Kitasatosporales</taxon>
        <taxon>Streptomycetaceae</taxon>
        <taxon>Streptomyces</taxon>
    </lineage>
</organism>
<sequence>MAFDITKRHTWDWVITAPEEVPESWADKGYAINPADSGSFLRFEDGQPFVMPCPPGMVFNPISKAGPVADWPSDSVEADIYAWAVAKGFVRDQR</sequence>
<evidence type="ECO:0000313" key="2">
    <source>
        <dbReference type="Proteomes" id="UP001589703"/>
    </source>
</evidence>
<dbReference type="Gene3D" id="2.170.140.10">
    <property type="entry name" value="Chitin binding domain"/>
    <property type="match status" value="1"/>
</dbReference>